<dbReference type="AlphaFoldDB" id="A0A845SXK9"/>
<dbReference type="Pfam" id="PF00359">
    <property type="entry name" value="PTS_EIIA_2"/>
    <property type="match status" value="1"/>
</dbReference>
<dbReference type="PANTHER" id="PTHR47738:SF3">
    <property type="entry name" value="PHOSPHOTRANSFERASE SYSTEM MANNITOL_FRUCTOSE-SPECIFIC IIA DOMAIN CONTAINING PROTEIN"/>
    <property type="match status" value="1"/>
</dbReference>
<evidence type="ECO:0000313" key="3">
    <source>
        <dbReference type="Proteomes" id="UP000461443"/>
    </source>
</evidence>
<dbReference type="RefSeq" id="WP_162368327.1">
    <property type="nucleotide sequence ID" value="NZ_WUBS01000020.1"/>
</dbReference>
<evidence type="ECO:0000313" key="2">
    <source>
        <dbReference type="EMBL" id="NDL65615.1"/>
    </source>
</evidence>
<dbReference type="PANTHER" id="PTHR47738">
    <property type="entry name" value="PTS SYSTEM FRUCTOSE-LIKE EIIA COMPONENT-RELATED"/>
    <property type="match status" value="1"/>
</dbReference>
<name>A0A845SXK9_9GAMM</name>
<comment type="caution">
    <text evidence="2">The sequence shown here is derived from an EMBL/GenBank/DDBJ whole genome shotgun (WGS) entry which is preliminary data.</text>
</comment>
<dbReference type="Gene3D" id="3.40.930.10">
    <property type="entry name" value="Mannitol-specific EII, Chain A"/>
    <property type="match status" value="1"/>
</dbReference>
<dbReference type="EMBL" id="WUBS01000020">
    <property type="protein sequence ID" value="NDL65615.1"/>
    <property type="molecule type" value="Genomic_DNA"/>
</dbReference>
<dbReference type="PROSITE" id="PS51094">
    <property type="entry name" value="PTS_EIIA_TYPE_2"/>
    <property type="match status" value="1"/>
</dbReference>
<dbReference type="SUPFAM" id="SSF55804">
    <property type="entry name" value="Phoshotransferase/anion transport protein"/>
    <property type="match status" value="1"/>
</dbReference>
<dbReference type="InterPro" id="IPR002178">
    <property type="entry name" value="PTS_EIIA_type-2_dom"/>
</dbReference>
<feature type="domain" description="PTS EIIA type-2" evidence="1">
    <location>
        <begin position="1"/>
        <end position="147"/>
    </location>
</feature>
<sequence>MMFSAKRVFIITRPVSRDELLTRMAGSLYADGLVKGSFCQGVLDREVVYPTGIDMETHSIAIPHTEFEHVVATGFSVAVNQAGVKFHRSDEPEQVVKPAVVVLMAIDQSCEKVAIIQSLFALLGDVAQVNKISGNSPEDIAKLFTESITTR</sequence>
<reference evidence="2 3" key="1">
    <citation type="submission" date="2019-12" db="EMBL/GenBank/DDBJ databases">
        <authorList>
            <person name="Lee S.D."/>
        </authorList>
    </citation>
    <scope>NUCLEOTIDE SEQUENCE [LARGE SCALE GENOMIC DNA]</scope>
    <source>
        <strain evidence="2 3">SAP-6</strain>
    </source>
</reference>
<gene>
    <name evidence="2" type="ORF">GRH90_23045</name>
</gene>
<organism evidence="2 3">
    <name type="scientific">Acerihabitans arboris</name>
    <dbReference type="NCBI Taxonomy" id="2691583"/>
    <lineage>
        <taxon>Bacteria</taxon>
        <taxon>Pseudomonadati</taxon>
        <taxon>Pseudomonadota</taxon>
        <taxon>Gammaproteobacteria</taxon>
        <taxon>Enterobacterales</taxon>
        <taxon>Pectobacteriaceae</taxon>
        <taxon>Acerihabitans</taxon>
    </lineage>
</organism>
<dbReference type="InterPro" id="IPR016152">
    <property type="entry name" value="PTrfase/Anion_transptr"/>
</dbReference>
<evidence type="ECO:0000259" key="1">
    <source>
        <dbReference type="PROSITE" id="PS51094"/>
    </source>
</evidence>
<reference evidence="2 3" key="2">
    <citation type="submission" date="2020-02" db="EMBL/GenBank/DDBJ databases">
        <title>The new genus of Enterobacteriales.</title>
        <authorList>
            <person name="Kim I.S."/>
        </authorList>
    </citation>
    <scope>NUCLEOTIDE SEQUENCE [LARGE SCALE GENOMIC DNA]</scope>
    <source>
        <strain evidence="2 3">SAP-6</strain>
    </source>
</reference>
<accession>A0A845SXK9</accession>
<keyword evidence="3" id="KW-1185">Reference proteome</keyword>
<proteinExistence type="predicted"/>
<protein>
    <submittedName>
        <fullName evidence="2">PTS transporter subunit EIIA</fullName>
    </submittedName>
</protein>
<dbReference type="Proteomes" id="UP000461443">
    <property type="component" value="Unassembled WGS sequence"/>
</dbReference>
<dbReference type="InterPro" id="IPR051541">
    <property type="entry name" value="PTS_SugarTrans_NitroReg"/>
</dbReference>